<accession>A0A401T5A2</accession>
<organism evidence="2 3">
    <name type="scientific">Chiloscyllium punctatum</name>
    <name type="common">Brownbanded bambooshark</name>
    <name type="synonym">Hemiscyllium punctatum</name>
    <dbReference type="NCBI Taxonomy" id="137246"/>
    <lineage>
        <taxon>Eukaryota</taxon>
        <taxon>Metazoa</taxon>
        <taxon>Chordata</taxon>
        <taxon>Craniata</taxon>
        <taxon>Vertebrata</taxon>
        <taxon>Chondrichthyes</taxon>
        <taxon>Elasmobranchii</taxon>
        <taxon>Galeomorphii</taxon>
        <taxon>Galeoidea</taxon>
        <taxon>Orectolobiformes</taxon>
        <taxon>Hemiscylliidae</taxon>
        <taxon>Chiloscyllium</taxon>
    </lineage>
</organism>
<name>A0A401T5A2_CHIPU</name>
<feature type="non-terminal residue" evidence="2">
    <location>
        <position position="1"/>
    </location>
</feature>
<gene>
    <name evidence="2" type="ORF">chiPu_0016349</name>
</gene>
<evidence type="ECO:0000313" key="2">
    <source>
        <dbReference type="EMBL" id="GCC37841.1"/>
    </source>
</evidence>
<dbReference type="AlphaFoldDB" id="A0A401T5A2"/>
<dbReference type="EMBL" id="BEZZ01001067">
    <property type="protein sequence ID" value="GCC37841.1"/>
    <property type="molecule type" value="Genomic_DNA"/>
</dbReference>
<protein>
    <submittedName>
        <fullName evidence="2">Uncharacterized protein</fullName>
    </submittedName>
</protein>
<evidence type="ECO:0000256" key="1">
    <source>
        <dbReference type="SAM" id="MobiDB-lite"/>
    </source>
</evidence>
<reference evidence="2 3" key="1">
    <citation type="journal article" date="2018" name="Nat. Ecol. Evol.">
        <title>Shark genomes provide insights into elasmobranch evolution and the origin of vertebrates.</title>
        <authorList>
            <person name="Hara Y"/>
            <person name="Yamaguchi K"/>
            <person name="Onimaru K"/>
            <person name="Kadota M"/>
            <person name="Koyanagi M"/>
            <person name="Keeley SD"/>
            <person name="Tatsumi K"/>
            <person name="Tanaka K"/>
            <person name="Motone F"/>
            <person name="Kageyama Y"/>
            <person name="Nozu R"/>
            <person name="Adachi N"/>
            <person name="Nishimura O"/>
            <person name="Nakagawa R"/>
            <person name="Tanegashima C"/>
            <person name="Kiyatake I"/>
            <person name="Matsumoto R"/>
            <person name="Murakumo K"/>
            <person name="Nishida K"/>
            <person name="Terakita A"/>
            <person name="Kuratani S"/>
            <person name="Sato K"/>
            <person name="Hyodo S Kuraku.S."/>
        </authorList>
    </citation>
    <scope>NUCLEOTIDE SEQUENCE [LARGE SCALE GENOMIC DNA]</scope>
</reference>
<sequence length="49" mass="5422">KENRKEEAVNETVENCVSDTPAQVPVSGVTDSCELHTTPNRETQADKTY</sequence>
<keyword evidence="3" id="KW-1185">Reference proteome</keyword>
<evidence type="ECO:0000313" key="3">
    <source>
        <dbReference type="Proteomes" id="UP000287033"/>
    </source>
</evidence>
<proteinExistence type="predicted"/>
<dbReference type="Proteomes" id="UP000287033">
    <property type="component" value="Unassembled WGS sequence"/>
</dbReference>
<feature type="region of interest" description="Disordered" evidence="1">
    <location>
        <begin position="19"/>
        <end position="49"/>
    </location>
</feature>
<comment type="caution">
    <text evidence="2">The sequence shown here is derived from an EMBL/GenBank/DDBJ whole genome shotgun (WGS) entry which is preliminary data.</text>
</comment>